<dbReference type="GO" id="GO:0016740">
    <property type="term" value="F:transferase activity"/>
    <property type="evidence" value="ECO:0007669"/>
    <property type="project" value="UniProtKB-UniRule"/>
</dbReference>
<comment type="similarity">
    <text evidence="1">Belongs to the spermidine/spermine synthase family.</text>
</comment>
<feature type="active site" description="Proton acceptor" evidence="4">
    <location>
        <position position="134"/>
    </location>
</feature>
<evidence type="ECO:0000313" key="6">
    <source>
        <dbReference type="EMBL" id="PPU71823.1"/>
    </source>
</evidence>
<dbReference type="PANTHER" id="PTHR43317:SF11">
    <property type="entry name" value="POLYAMINE AMINOPROPYLTRANSFERASE 2"/>
    <property type="match status" value="1"/>
</dbReference>
<evidence type="ECO:0000256" key="3">
    <source>
        <dbReference type="ARBA" id="ARBA00023115"/>
    </source>
</evidence>
<accession>A0A2S7DDD1</accession>
<protein>
    <submittedName>
        <fullName evidence="6">Transferase</fullName>
    </submittedName>
</protein>
<name>A0A2S7DDD1_9XANT</name>
<dbReference type="InterPro" id="IPR029063">
    <property type="entry name" value="SAM-dependent_MTases_sf"/>
</dbReference>
<dbReference type="RefSeq" id="WP_104587897.1">
    <property type="nucleotide sequence ID" value="NZ_JAJGQH010000014.1"/>
</dbReference>
<dbReference type="PANTHER" id="PTHR43317">
    <property type="entry name" value="THERMOSPERMINE SYNTHASE ACAULIS5"/>
    <property type="match status" value="1"/>
</dbReference>
<dbReference type="InterPro" id="IPR030374">
    <property type="entry name" value="PABS"/>
</dbReference>
<gene>
    <name evidence="6" type="ORF">XmelCFBP4644_14345</name>
</gene>
<dbReference type="CDD" id="cd02440">
    <property type="entry name" value="AdoMet_MTases"/>
    <property type="match status" value="1"/>
</dbReference>
<dbReference type="SUPFAM" id="SSF53335">
    <property type="entry name" value="S-adenosyl-L-methionine-dependent methyltransferases"/>
    <property type="match status" value="1"/>
</dbReference>
<feature type="domain" description="PABS" evidence="5">
    <location>
        <begin position="1"/>
        <end position="230"/>
    </location>
</feature>
<keyword evidence="2 4" id="KW-0808">Transferase</keyword>
<evidence type="ECO:0000256" key="4">
    <source>
        <dbReference type="PROSITE-ProRule" id="PRU00354"/>
    </source>
</evidence>
<dbReference type="GO" id="GO:0006596">
    <property type="term" value="P:polyamine biosynthetic process"/>
    <property type="evidence" value="ECO:0007669"/>
    <property type="project" value="UniProtKB-UniRule"/>
</dbReference>
<comment type="caution">
    <text evidence="6">The sequence shown here is derived from an EMBL/GenBank/DDBJ whole genome shotgun (WGS) entry which is preliminary data.</text>
</comment>
<dbReference type="PROSITE" id="PS51006">
    <property type="entry name" value="PABS_2"/>
    <property type="match status" value="1"/>
</dbReference>
<evidence type="ECO:0000256" key="2">
    <source>
        <dbReference type="ARBA" id="ARBA00022679"/>
    </source>
</evidence>
<organism evidence="6 7">
    <name type="scientific">Xanthomonas melonis</name>
    <dbReference type="NCBI Taxonomy" id="56456"/>
    <lineage>
        <taxon>Bacteria</taxon>
        <taxon>Pseudomonadati</taxon>
        <taxon>Pseudomonadota</taxon>
        <taxon>Gammaproteobacteria</taxon>
        <taxon>Lysobacterales</taxon>
        <taxon>Lysobacteraceae</taxon>
        <taxon>Xanthomonas</taxon>
    </lineage>
</organism>
<keyword evidence="3 4" id="KW-0620">Polyamine biosynthesis</keyword>
<dbReference type="Pfam" id="PF01564">
    <property type="entry name" value="Spermine_synth"/>
    <property type="match status" value="1"/>
</dbReference>
<proteinExistence type="inferred from homology"/>
<dbReference type="OrthoDB" id="117774at2"/>
<dbReference type="Proteomes" id="UP000239865">
    <property type="component" value="Unassembled WGS sequence"/>
</dbReference>
<reference evidence="6 7" key="1">
    <citation type="submission" date="2016-08" db="EMBL/GenBank/DDBJ databases">
        <authorList>
            <person name="Seilhamer J.J."/>
        </authorList>
    </citation>
    <scope>NUCLEOTIDE SEQUENCE [LARGE SCALE GENOMIC DNA]</scope>
    <source>
        <strain evidence="6 7">CFBP4644</strain>
    </source>
</reference>
<sequence length="247" mass="27773">MSEGPRPPARAGLLRTWRKLELSFSDDTVQTRMSRWAPHRLVLPYTRSMLAALWLQPRPACIGLIGVGGGAQLKFCHRYLPSTRIEAVEADAQVLALRDAFVLPRDDARLEITLGDGAQWIASRAGRYDLLLLDAYDADGIPPALCTPEFYAQCRAALRPGGVLAFNLYDVPIAEHLGQLRTLFDGLVLVLPEPDLRNQIAFAWTRRGTPAPLEQALAPLPWMARRQLRPSMRRLQAAWQQRAWRFS</sequence>
<evidence type="ECO:0000259" key="5">
    <source>
        <dbReference type="PROSITE" id="PS51006"/>
    </source>
</evidence>
<evidence type="ECO:0000313" key="7">
    <source>
        <dbReference type="Proteomes" id="UP000239865"/>
    </source>
</evidence>
<evidence type="ECO:0000256" key="1">
    <source>
        <dbReference type="ARBA" id="ARBA00007867"/>
    </source>
</evidence>
<dbReference type="AlphaFoldDB" id="A0A2S7DDD1"/>
<dbReference type="EMBL" id="MDEH01000008">
    <property type="protein sequence ID" value="PPU71823.1"/>
    <property type="molecule type" value="Genomic_DNA"/>
</dbReference>
<dbReference type="Gene3D" id="3.40.50.150">
    <property type="entry name" value="Vaccinia Virus protein VP39"/>
    <property type="match status" value="1"/>
</dbReference>